<gene>
    <name evidence="5 8" type="primary">rimM</name>
    <name evidence="8" type="ORF">ACFO3E_04005</name>
</gene>
<dbReference type="PANTHER" id="PTHR33692">
    <property type="entry name" value="RIBOSOME MATURATION FACTOR RIMM"/>
    <property type="match status" value="1"/>
</dbReference>
<organism evidence="8 9">
    <name type="scientific">Sphingobium tyrosinilyticum</name>
    <dbReference type="NCBI Taxonomy" id="2715436"/>
    <lineage>
        <taxon>Bacteria</taxon>
        <taxon>Pseudomonadati</taxon>
        <taxon>Pseudomonadota</taxon>
        <taxon>Alphaproteobacteria</taxon>
        <taxon>Sphingomonadales</taxon>
        <taxon>Sphingomonadaceae</taxon>
        <taxon>Sphingobium</taxon>
    </lineage>
</organism>
<dbReference type="InterPro" id="IPR009000">
    <property type="entry name" value="Transl_B-barrel_sf"/>
</dbReference>
<dbReference type="InterPro" id="IPR036976">
    <property type="entry name" value="RimM_N_sf"/>
</dbReference>
<evidence type="ECO:0000256" key="1">
    <source>
        <dbReference type="ARBA" id="ARBA00022490"/>
    </source>
</evidence>
<evidence type="ECO:0000256" key="4">
    <source>
        <dbReference type="ARBA" id="ARBA00023186"/>
    </source>
</evidence>
<keyword evidence="4 5" id="KW-0143">Chaperone</keyword>
<dbReference type="SUPFAM" id="SSF50346">
    <property type="entry name" value="PRC-barrel domain"/>
    <property type="match status" value="1"/>
</dbReference>
<evidence type="ECO:0000256" key="3">
    <source>
        <dbReference type="ARBA" id="ARBA00022552"/>
    </source>
</evidence>
<feature type="domain" description="RimM N-terminal" evidence="6">
    <location>
        <begin position="8"/>
        <end position="84"/>
    </location>
</feature>
<sequence>MTDKPVTLAVVIGAHGVAGDVRLKLFGEGSEALKSYGSFDAAGRTLTLKSVRPGPNGAVARFAEIGDRSLAEALRGTELTVPRSALPPLGEGEYYHADLIGLPCSSTEGEGLGHIVAVENFGAGDIIEVERPAADGKKGKRFMVPMHAVTITDEQAVIDAAFAV</sequence>
<dbReference type="Gene3D" id="2.40.30.60">
    <property type="entry name" value="RimM"/>
    <property type="match status" value="1"/>
</dbReference>
<dbReference type="NCBIfam" id="TIGR02273">
    <property type="entry name" value="16S_RimM"/>
    <property type="match status" value="1"/>
</dbReference>
<dbReference type="InterPro" id="IPR002676">
    <property type="entry name" value="RimM_N"/>
</dbReference>
<dbReference type="PANTHER" id="PTHR33692:SF1">
    <property type="entry name" value="RIBOSOME MATURATION FACTOR RIMM"/>
    <property type="match status" value="1"/>
</dbReference>
<keyword evidence="1 5" id="KW-0963">Cytoplasm</keyword>
<evidence type="ECO:0000313" key="8">
    <source>
        <dbReference type="EMBL" id="MFC4593360.1"/>
    </source>
</evidence>
<keyword evidence="3 5" id="KW-0698">rRNA processing</keyword>
<comment type="subunit">
    <text evidence="5">Binds ribosomal protein uS19.</text>
</comment>
<dbReference type="HAMAP" id="MF_00014">
    <property type="entry name" value="Ribosome_mat_RimM"/>
    <property type="match status" value="1"/>
</dbReference>
<evidence type="ECO:0000256" key="5">
    <source>
        <dbReference type="HAMAP-Rule" id="MF_00014"/>
    </source>
</evidence>
<comment type="function">
    <text evidence="5">An accessory protein needed during the final step in the assembly of 30S ribosomal subunit, possibly for assembly of the head region. Essential for efficient processing of 16S rRNA. May be needed both before and after RbfA during the maturation of 16S rRNA. It has affinity for free ribosomal 30S subunits but not for 70S ribosomes.</text>
</comment>
<proteinExistence type="inferred from homology"/>
<comment type="subcellular location">
    <subcellularLocation>
        <location evidence="5">Cytoplasm</location>
    </subcellularLocation>
</comment>
<dbReference type="Pfam" id="PF24986">
    <property type="entry name" value="PRC_RimM"/>
    <property type="match status" value="1"/>
</dbReference>
<evidence type="ECO:0000313" key="9">
    <source>
        <dbReference type="Proteomes" id="UP001595957"/>
    </source>
</evidence>
<name>A0ABV9EXZ5_9SPHN</name>
<dbReference type="InterPro" id="IPR056792">
    <property type="entry name" value="PRC_RimM"/>
</dbReference>
<dbReference type="InterPro" id="IPR011961">
    <property type="entry name" value="RimM"/>
</dbReference>
<dbReference type="RefSeq" id="WP_380802653.1">
    <property type="nucleotide sequence ID" value="NZ_JBHSFZ010000005.1"/>
</dbReference>
<dbReference type="InterPro" id="IPR011033">
    <property type="entry name" value="PRC_barrel-like_sf"/>
</dbReference>
<dbReference type="Pfam" id="PF01782">
    <property type="entry name" value="RimM"/>
    <property type="match status" value="1"/>
</dbReference>
<dbReference type="SUPFAM" id="SSF50447">
    <property type="entry name" value="Translation proteins"/>
    <property type="match status" value="1"/>
</dbReference>
<accession>A0ABV9EXZ5</accession>
<feature type="domain" description="Ribosome maturation factor RimM PRC barrel" evidence="7">
    <location>
        <begin position="97"/>
        <end position="148"/>
    </location>
</feature>
<comment type="similarity">
    <text evidence="5">Belongs to the RimM family.</text>
</comment>
<dbReference type="Proteomes" id="UP001595957">
    <property type="component" value="Unassembled WGS sequence"/>
</dbReference>
<comment type="domain">
    <text evidence="5">The PRC barrel domain binds ribosomal protein uS19.</text>
</comment>
<evidence type="ECO:0000259" key="6">
    <source>
        <dbReference type="Pfam" id="PF01782"/>
    </source>
</evidence>
<dbReference type="EMBL" id="JBHSFZ010000005">
    <property type="protein sequence ID" value="MFC4593360.1"/>
    <property type="molecule type" value="Genomic_DNA"/>
</dbReference>
<evidence type="ECO:0000256" key="2">
    <source>
        <dbReference type="ARBA" id="ARBA00022517"/>
    </source>
</evidence>
<keyword evidence="9" id="KW-1185">Reference proteome</keyword>
<dbReference type="Gene3D" id="2.30.30.240">
    <property type="entry name" value="PRC-barrel domain"/>
    <property type="match status" value="1"/>
</dbReference>
<comment type="caution">
    <text evidence="8">The sequence shown here is derived from an EMBL/GenBank/DDBJ whole genome shotgun (WGS) entry which is preliminary data.</text>
</comment>
<protein>
    <recommendedName>
        <fullName evidence="5">Ribosome maturation factor RimM</fullName>
    </recommendedName>
</protein>
<reference evidence="9" key="1">
    <citation type="journal article" date="2019" name="Int. J. Syst. Evol. Microbiol.">
        <title>The Global Catalogue of Microorganisms (GCM) 10K type strain sequencing project: providing services to taxonomists for standard genome sequencing and annotation.</title>
        <authorList>
            <consortium name="The Broad Institute Genomics Platform"/>
            <consortium name="The Broad Institute Genome Sequencing Center for Infectious Disease"/>
            <person name="Wu L."/>
            <person name="Ma J."/>
        </authorList>
    </citation>
    <scope>NUCLEOTIDE SEQUENCE [LARGE SCALE GENOMIC DNA]</scope>
    <source>
        <strain evidence="9">NBRC 103632</strain>
    </source>
</reference>
<evidence type="ECO:0000259" key="7">
    <source>
        <dbReference type="Pfam" id="PF24986"/>
    </source>
</evidence>
<keyword evidence="2 5" id="KW-0690">Ribosome biogenesis</keyword>